<gene>
    <name evidence="3" type="ORF">PUT78_21105</name>
</gene>
<dbReference type="PANTHER" id="PTHR33375:SF1">
    <property type="entry name" value="CHROMOSOME-PARTITIONING PROTEIN PARB-RELATED"/>
    <property type="match status" value="1"/>
</dbReference>
<dbReference type="EMBL" id="JAQZSM010000039">
    <property type="protein sequence ID" value="MDD7973563.1"/>
    <property type="molecule type" value="Genomic_DNA"/>
</dbReference>
<sequence>MSKRRVFDIGFPDDAIEPVPAGTETASRRSPMAAAISENAEALRDRAEVEAQIRAENDALAHEFVRLKKLGVVVDMIPLDDIRAQALTRDRAIGRDDELDELKESIRAIGLSNPIRVVARDDGFDLVQGYRRLSAYLELLAETGDTESWGRIPAGLVPADGSMEGLYRRMVDENMIRRDVSFAEMAELARAYTADPDTPATGLDTTIATLYASANRQKRIYIRNFARMLDALGESLLYAPEIPRALGLAVWKRIDREPETAARLRARLATEPTRSAERELDILREYAESAVGAGQGDTVSPARKPGAKTTLRVAHGAEMAQLSASEGRIELRLPRDFTAIDRSRLERAVTAFLSALDE</sequence>
<feature type="domain" description="ParB-like N-terminal" evidence="2">
    <location>
        <begin position="75"/>
        <end position="174"/>
    </location>
</feature>
<feature type="coiled-coil region" evidence="1">
    <location>
        <begin position="32"/>
        <end position="59"/>
    </location>
</feature>
<dbReference type="Gene3D" id="3.90.1530.30">
    <property type="match status" value="1"/>
</dbReference>
<dbReference type="Proteomes" id="UP001431784">
    <property type="component" value="Unassembled WGS sequence"/>
</dbReference>
<dbReference type="PANTHER" id="PTHR33375">
    <property type="entry name" value="CHROMOSOME-PARTITIONING PROTEIN PARB-RELATED"/>
    <property type="match status" value="1"/>
</dbReference>
<evidence type="ECO:0000313" key="3">
    <source>
        <dbReference type="EMBL" id="MDD7973563.1"/>
    </source>
</evidence>
<organism evidence="3 4">
    <name type="scientific">Roseinatronobacter alkalisoli</name>
    <dbReference type="NCBI Taxonomy" id="3028235"/>
    <lineage>
        <taxon>Bacteria</taxon>
        <taxon>Pseudomonadati</taxon>
        <taxon>Pseudomonadota</taxon>
        <taxon>Alphaproteobacteria</taxon>
        <taxon>Rhodobacterales</taxon>
        <taxon>Paracoccaceae</taxon>
        <taxon>Roseinatronobacter</taxon>
    </lineage>
</organism>
<name>A0ABT5TI12_9RHOB</name>
<comment type="caution">
    <text evidence="3">The sequence shown here is derived from an EMBL/GenBank/DDBJ whole genome shotgun (WGS) entry which is preliminary data.</text>
</comment>
<proteinExistence type="predicted"/>
<keyword evidence="4" id="KW-1185">Reference proteome</keyword>
<dbReference type="RefSeq" id="WP_274354229.1">
    <property type="nucleotide sequence ID" value="NZ_JAQZSM010000039.1"/>
</dbReference>
<accession>A0ABT5TI12</accession>
<evidence type="ECO:0000259" key="2">
    <source>
        <dbReference type="SMART" id="SM00470"/>
    </source>
</evidence>
<dbReference type="InterPro" id="IPR003115">
    <property type="entry name" value="ParB_N"/>
</dbReference>
<evidence type="ECO:0000313" key="4">
    <source>
        <dbReference type="Proteomes" id="UP001431784"/>
    </source>
</evidence>
<keyword evidence="1" id="KW-0175">Coiled coil</keyword>
<dbReference type="Pfam" id="PF02195">
    <property type="entry name" value="ParB_N"/>
    <property type="match status" value="1"/>
</dbReference>
<dbReference type="InterPro" id="IPR036086">
    <property type="entry name" value="ParB/Sulfiredoxin_sf"/>
</dbReference>
<dbReference type="SMART" id="SM00470">
    <property type="entry name" value="ParB"/>
    <property type="match status" value="1"/>
</dbReference>
<dbReference type="SUPFAM" id="SSF110849">
    <property type="entry name" value="ParB/Sulfiredoxin"/>
    <property type="match status" value="1"/>
</dbReference>
<protein>
    <submittedName>
        <fullName evidence="3">ParB/RepB/Spo0J family partition protein</fullName>
    </submittedName>
</protein>
<dbReference type="InterPro" id="IPR050336">
    <property type="entry name" value="Chromosome_partition/occlusion"/>
</dbReference>
<reference evidence="3" key="1">
    <citation type="submission" date="2023-02" db="EMBL/GenBank/DDBJ databases">
        <title>Description of Roseinatronobacter alkalisoli sp. nov., an alkaliphilic bacerium isolated from soda soil.</title>
        <authorList>
            <person name="Wei W."/>
        </authorList>
    </citation>
    <scope>NUCLEOTIDE SEQUENCE</scope>
    <source>
        <strain evidence="3">HJB301</strain>
    </source>
</reference>
<evidence type="ECO:0000256" key="1">
    <source>
        <dbReference type="SAM" id="Coils"/>
    </source>
</evidence>